<dbReference type="SUPFAM" id="SSF52833">
    <property type="entry name" value="Thioredoxin-like"/>
    <property type="match status" value="1"/>
</dbReference>
<dbReference type="InterPro" id="IPR051924">
    <property type="entry name" value="GST_Kappa/NadH"/>
</dbReference>
<evidence type="ECO:0000259" key="1">
    <source>
        <dbReference type="Pfam" id="PF01323"/>
    </source>
</evidence>
<gene>
    <name evidence="2" type="ORF">RM573_06470</name>
</gene>
<dbReference type="RefSeq" id="WP_311579044.1">
    <property type="nucleotide sequence ID" value="NZ_JAVRIF010000003.1"/>
</dbReference>
<dbReference type="PANTHER" id="PTHR42943">
    <property type="entry name" value="GLUTATHIONE S-TRANSFERASE KAPPA"/>
    <property type="match status" value="1"/>
</dbReference>
<accession>A0ABU2ZZ80</accession>
<proteinExistence type="predicted"/>
<protein>
    <submittedName>
        <fullName evidence="2">DsbA family protein</fullName>
    </submittedName>
</protein>
<evidence type="ECO:0000313" key="3">
    <source>
        <dbReference type="Proteomes" id="UP001266357"/>
    </source>
</evidence>
<sequence>MKAAWLRSKTRAHILTLKYLHWPNIFADKPSVEVYLALNDPHSFMLVQVLHDLEQRFNIKLKLFLIYEAVPSISIDPKLRRAWALQDANYIAQQYGLKAIAGYPSAKALVTGQQLWQLQEKNVTQAMKIFEQTWFDEFDFYYNPSTPLINFQIKNQQRLNNKGHYLPATLFFAGDWYLGIDRLLHLERKLIALGLIHTDKINKYTANLLTDNQASQDESDNTGSERLSNENTCEVFVSLRSPYSYIGFEKVKKLAQKYNTRLIIKPVLPMLMRGLEMPINKSRYIYFDAHREANLANIPFKTFNDPLGQGIVNCYEIFSYAEFTGKAVAFISAAFEAIYVNNYDLSQDQVMKLICQSINLDYHKAKEYAQQHDWQQWSDVNQTELETLGFWGVPCFKYQEIISWGQDRLVPIEIAMQNRNAEKTND</sequence>
<dbReference type="Pfam" id="PF01323">
    <property type="entry name" value="DSBA"/>
    <property type="match status" value="1"/>
</dbReference>
<dbReference type="EMBL" id="JAVRIF010000003">
    <property type="protein sequence ID" value="MDT0603235.1"/>
    <property type="molecule type" value="Genomic_DNA"/>
</dbReference>
<dbReference type="Proteomes" id="UP001266357">
    <property type="component" value="Unassembled WGS sequence"/>
</dbReference>
<feature type="domain" description="DSBA-like thioredoxin" evidence="1">
    <location>
        <begin position="234"/>
        <end position="410"/>
    </location>
</feature>
<reference evidence="2 3" key="1">
    <citation type="submission" date="2023-09" db="EMBL/GenBank/DDBJ databases">
        <authorList>
            <person name="Rey-Velasco X."/>
        </authorList>
    </citation>
    <scope>NUCLEOTIDE SEQUENCE [LARGE SCALE GENOMIC DNA]</scope>
    <source>
        <strain evidence="2 3">W431</strain>
    </source>
</reference>
<dbReference type="PANTHER" id="PTHR42943:SF2">
    <property type="entry name" value="GLUTATHIONE S-TRANSFERASE KAPPA 1"/>
    <property type="match status" value="1"/>
</dbReference>
<evidence type="ECO:0000313" key="2">
    <source>
        <dbReference type="EMBL" id="MDT0603235.1"/>
    </source>
</evidence>
<keyword evidence="3" id="KW-1185">Reference proteome</keyword>
<organism evidence="2 3">
    <name type="scientific">Thalassotalea castellviae</name>
    <dbReference type="NCBI Taxonomy" id="3075612"/>
    <lineage>
        <taxon>Bacteria</taxon>
        <taxon>Pseudomonadati</taxon>
        <taxon>Pseudomonadota</taxon>
        <taxon>Gammaproteobacteria</taxon>
        <taxon>Alteromonadales</taxon>
        <taxon>Colwelliaceae</taxon>
        <taxon>Thalassotalea</taxon>
    </lineage>
</organism>
<dbReference type="InterPro" id="IPR036249">
    <property type="entry name" value="Thioredoxin-like_sf"/>
</dbReference>
<dbReference type="InterPro" id="IPR001853">
    <property type="entry name" value="DSBA-like_thioredoxin_dom"/>
</dbReference>
<dbReference type="Gene3D" id="3.40.30.10">
    <property type="entry name" value="Glutaredoxin"/>
    <property type="match status" value="1"/>
</dbReference>
<name>A0ABU2ZZ80_9GAMM</name>
<comment type="caution">
    <text evidence="2">The sequence shown here is derived from an EMBL/GenBank/DDBJ whole genome shotgun (WGS) entry which is preliminary data.</text>
</comment>